<evidence type="ECO:0000313" key="1">
    <source>
        <dbReference type="EMBL" id="SEO71521.1"/>
    </source>
</evidence>
<proteinExistence type="predicted"/>
<name>A0A1H8RYK7_9EURY</name>
<keyword evidence="2" id="KW-1185">Reference proteome</keyword>
<dbReference type="AlphaFoldDB" id="A0A1H8RYK7"/>
<dbReference type="Proteomes" id="UP000198775">
    <property type="component" value="Unassembled WGS sequence"/>
</dbReference>
<dbReference type="EMBL" id="FOCX01000017">
    <property type="protein sequence ID" value="SEO71521.1"/>
    <property type="molecule type" value="Genomic_DNA"/>
</dbReference>
<dbReference type="OrthoDB" id="384923at2157"/>
<sequence>MVNPQTILRGLSTRLEAATGLTTVLTRESDPGGVDGHVDSPFGDLQIVADDRLEAFNTDRVGYVTDDAGNRVGELFAATFDAELQLDIYVAAGDDEHDATDLGYRAQRVCRQYDDRERGDPLPDPDGNPIDDVEAFGVGDGRRADDLTDRPGIRRWRQDLSVEFTDVIDTSVAYGDAAYVATVDTPAPGDMTGGDAVQIEYVPADFAGETP</sequence>
<gene>
    <name evidence="1" type="ORF">SAMN05216388_101785</name>
</gene>
<dbReference type="RefSeq" id="WP_092662107.1">
    <property type="nucleotide sequence ID" value="NZ_FOCX01000017.1"/>
</dbReference>
<reference evidence="2" key="1">
    <citation type="submission" date="2016-10" db="EMBL/GenBank/DDBJ databases">
        <authorList>
            <person name="Varghese N."/>
            <person name="Submissions S."/>
        </authorList>
    </citation>
    <scope>NUCLEOTIDE SEQUENCE [LARGE SCALE GENOMIC DNA]</scope>
    <source>
        <strain evidence="2">IBRC-M 10043</strain>
    </source>
</reference>
<protein>
    <submittedName>
        <fullName evidence="1">Uncharacterized protein</fullName>
    </submittedName>
</protein>
<evidence type="ECO:0000313" key="2">
    <source>
        <dbReference type="Proteomes" id="UP000198775"/>
    </source>
</evidence>
<organism evidence="1 2">
    <name type="scientific">Halorientalis persicus</name>
    <dbReference type="NCBI Taxonomy" id="1367881"/>
    <lineage>
        <taxon>Archaea</taxon>
        <taxon>Methanobacteriati</taxon>
        <taxon>Methanobacteriota</taxon>
        <taxon>Stenosarchaea group</taxon>
        <taxon>Halobacteria</taxon>
        <taxon>Halobacteriales</taxon>
        <taxon>Haloarculaceae</taxon>
        <taxon>Halorientalis</taxon>
    </lineage>
</organism>
<accession>A0A1H8RYK7</accession>